<dbReference type="PATRIC" id="fig|1122169.6.peg.201"/>
<keyword evidence="2" id="KW-0812">Transmembrane</keyword>
<dbReference type="RefSeq" id="WP_018577229.1">
    <property type="nucleotide sequence ID" value="NZ_KB892397.1"/>
</dbReference>
<feature type="transmembrane region" description="Helical" evidence="2">
    <location>
        <begin position="182"/>
        <end position="207"/>
    </location>
</feature>
<evidence type="ECO:0000313" key="3">
    <source>
        <dbReference type="EMBL" id="KTD65974.1"/>
    </source>
</evidence>
<sequence>MKTTFETETSTYFKKALQLSLPALTLLTPIALLFASIISGLSLPALMATLFSWGIYPIIWIAEAVITLLMPLPSVLILIGATIFSIAASCILAGLIGGILIGGSLWAANYFYDMTRQLLSSLITDSKILDMVSFAMTALLITPGAFLSVAILGAPLVGIVCYSVILPTLLILMTTLPALPMILLITGIGLLGCASLLLGGTAALVAVGYAKTAVDSLDNETDSTAQAPEVQETEMPDISPGLKKLGAVMESAEPSEAPKETAKIFADHAEKREEQSSSLLLEDAALNM</sequence>
<comment type="caution">
    <text evidence="3">The sequence shown here is derived from an EMBL/GenBank/DDBJ whole genome shotgun (WGS) entry which is preliminary data.</text>
</comment>
<evidence type="ECO:0000256" key="1">
    <source>
        <dbReference type="SAM" id="MobiDB-lite"/>
    </source>
</evidence>
<keyword evidence="2" id="KW-1133">Transmembrane helix</keyword>
<reference evidence="3 4" key="1">
    <citation type="submission" date="2015-11" db="EMBL/GenBank/DDBJ databases">
        <title>Genomic analysis of 38 Legionella species identifies large and diverse effector repertoires.</title>
        <authorList>
            <person name="Burstein D."/>
            <person name="Amaro F."/>
            <person name="Zusman T."/>
            <person name="Lifshitz Z."/>
            <person name="Cohen O."/>
            <person name="Gilbert J.A."/>
            <person name="Pupko T."/>
            <person name="Shuman H.A."/>
            <person name="Segal G."/>
        </authorList>
    </citation>
    <scope>NUCLEOTIDE SEQUENCE [LARGE SCALE GENOMIC DNA]</scope>
    <source>
        <strain evidence="3 4">ATCC 49655</strain>
    </source>
</reference>
<proteinExistence type="predicted"/>
<organism evidence="3 4">
    <name type="scientific">Legionella shakespearei DSM 23087</name>
    <dbReference type="NCBI Taxonomy" id="1122169"/>
    <lineage>
        <taxon>Bacteria</taxon>
        <taxon>Pseudomonadati</taxon>
        <taxon>Pseudomonadota</taxon>
        <taxon>Gammaproteobacteria</taxon>
        <taxon>Legionellales</taxon>
        <taxon>Legionellaceae</taxon>
        <taxon>Legionella</taxon>
    </lineage>
</organism>
<protein>
    <recommendedName>
        <fullName evidence="5">Transmembrane protein</fullName>
    </recommendedName>
</protein>
<feature type="transmembrane region" description="Helical" evidence="2">
    <location>
        <begin position="128"/>
        <end position="149"/>
    </location>
</feature>
<evidence type="ECO:0000313" key="4">
    <source>
        <dbReference type="Proteomes" id="UP000054600"/>
    </source>
</evidence>
<name>A0A0W0ZB36_9GAMM</name>
<evidence type="ECO:0008006" key="5">
    <source>
        <dbReference type="Google" id="ProtNLM"/>
    </source>
</evidence>
<dbReference type="AlphaFoldDB" id="A0A0W0ZB36"/>
<dbReference type="STRING" id="1122169.Lsha_0181"/>
<dbReference type="EMBL" id="LNYW01000008">
    <property type="protein sequence ID" value="KTD65974.1"/>
    <property type="molecule type" value="Genomic_DNA"/>
</dbReference>
<feature type="transmembrane region" description="Helical" evidence="2">
    <location>
        <begin position="86"/>
        <end position="108"/>
    </location>
</feature>
<feature type="transmembrane region" description="Helical" evidence="2">
    <location>
        <begin position="55"/>
        <end position="79"/>
    </location>
</feature>
<feature type="region of interest" description="Disordered" evidence="1">
    <location>
        <begin position="218"/>
        <end position="238"/>
    </location>
</feature>
<dbReference type="Proteomes" id="UP000054600">
    <property type="component" value="Unassembled WGS sequence"/>
</dbReference>
<evidence type="ECO:0000256" key="2">
    <source>
        <dbReference type="SAM" id="Phobius"/>
    </source>
</evidence>
<feature type="transmembrane region" description="Helical" evidence="2">
    <location>
        <begin position="21"/>
        <end position="43"/>
    </location>
</feature>
<keyword evidence="4" id="KW-1185">Reference proteome</keyword>
<gene>
    <name evidence="3" type="ORF">Lsha_0181</name>
</gene>
<accession>A0A0W0ZB36</accession>
<feature type="transmembrane region" description="Helical" evidence="2">
    <location>
        <begin position="156"/>
        <end position="176"/>
    </location>
</feature>
<keyword evidence="2" id="KW-0472">Membrane</keyword>